<dbReference type="PANTHER" id="PTHR43065:SF50">
    <property type="entry name" value="HISTIDINE KINASE"/>
    <property type="match status" value="1"/>
</dbReference>
<reference evidence="14 15" key="1">
    <citation type="submission" date="2020-02" db="EMBL/GenBank/DDBJ databases">
        <authorList>
            <person name="Babadi Z.K."/>
            <person name="Risdian C."/>
            <person name="Ebrahimipour G.H."/>
            <person name="Wink J."/>
        </authorList>
    </citation>
    <scope>NUCLEOTIDE SEQUENCE [LARGE SCALE GENOMIC DNA]</scope>
    <source>
        <strain evidence="14 15">ZKHCc1 1396</strain>
    </source>
</reference>
<dbReference type="PROSITE" id="PS50046">
    <property type="entry name" value="PHYTOCHROME_2"/>
    <property type="match status" value="1"/>
</dbReference>
<dbReference type="InterPro" id="IPR036097">
    <property type="entry name" value="HisK_dim/P_sf"/>
</dbReference>
<comment type="similarity">
    <text evidence="2">In the N-terminal section; belongs to the phytochrome family.</text>
</comment>
<feature type="region of interest" description="Disordered" evidence="10">
    <location>
        <begin position="1"/>
        <end position="27"/>
    </location>
</feature>
<dbReference type="SUPFAM" id="SSF55874">
    <property type="entry name" value="ATPase domain of HSP90 chaperone/DNA topoisomerase II/histidine kinase"/>
    <property type="match status" value="1"/>
</dbReference>
<evidence type="ECO:0000259" key="11">
    <source>
        <dbReference type="PROSITE" id="PS50046"/>
    </source>
</evidence>
<evidence type="ECO:0000313" key="15">
    <source>
        <dbReference type="Proteomes" id="UP001516472"/>
    </source>
</evidence>
<dbReference type="Gene3D" id="1.10.287.130">
    <property type="match status" value="1"/>
</dbReference>
<dbReference type="InterPro" id="IPR003018">
    <property type="entry name" value="GAF"/>
</dbReference>
<evidence type="ECO:0000256" key="5">
    <source>
        <dbReference type="ARBA" id="ARBA00022679"/>
    </source>
</evidence>
<dbReference type="Pfam" id="PF02518">
    <property type="entry name" value="HATPase_c"/>
    <property type="match status" value="1"/>
</dbReference>
<dbReference type="InterPro" id="IPR029016">
    <property type="entry name" value="GAF-like_dom_sf"/>
</dbReference>
<dbReference type="PANTHER" id="PTHR43065">
    <property type="entry name" value="SENSOR HISTIDINE KINASE"/>
    <property type="match status" value="1"/>
</dbReference>
<dbReference type="SUPFAM" id="SSF47384">
    <property type="entry name" value="Homodimeric domain of signal transducing histidine kinase"/>
    <property type="match status" value="1"/>
</dbReference>
<proteinExistence type="inferred from homology"/>
<dbReference type="InterPro" id="IPR013656">
    <property type="entry name" value="PAS_4"/>
</dbReference>
<sequence length="713" mass="77704">MSRFMRGEAAVSQEQRETGSGAAPGQASLVGDVVDTRRFQRAGSLLREVVFELDAAGRLVMTCLAWERLMGVPAAAWKGRLLVDLFHPEDRDQARALLRTAVARVDCPARLELRLAGGVQPRWVEVSVTGDPERLGGVLGTLVDVTPRRLAEDAAATRERYLGAMVEVQRRLLAPESTGDLYNAILEPLGLVAGASRAYVFEFHRDGAGRMLQSQRAEWAAPGVSREFESLGTQGWPVDEAFRLNQWMELSRGEAVQGPPESFGESTAPALKAQGIRALLVLPLTVHGELFGFIGFDNCAESRMWSPVELKLLSGAAGALSLALEQHTADALRVRTEATLRRTEAGFHLLIEGFPDPVVVHTTDGMLLSVNPAMARYLGYQDPAELLGRHLLGLVRREDQEVARLHLEEAQDGGLAARSHEVPLLRRDGQVVSADLVTLGVLFDGVPARVTVARDFTERKRMQAQLMLGDRLASMGMLAAGIAHELNNPLSYVLSNLEFLHRALGPMPRPLGAEELMEYQQVLDDAREGSERMRQIVRQLKVFSRVDDAHDEPVDLHRVLDSVTQMAASEIRPRARLVKQYGSVPAVRANEGKLFQVFLNLVINAAHAIPEGLTDEHEIRLITRVDGDGRVVVDVRDTGRGIAQEHLSRIFDPFFTTKVPGQGTGLGLSICDTIVRALGGSISVESAPGHGATFRVALHSAVRGTGPSPARVA</sequence>
<accession>A0ABR9PGC0</accession>
<dbReference type="InterPro" id="IPR003661">
    <property type="entry name" value="HisK_dim/P_dom"/>
</dbReference>
<keyword evidence="15" id="KW-1185">Reference proteome</keyword>
<dbReference type="NCBIfam" id="TIGR00229">
    <property type="entry name" value="sensory_box"/>
    <property type="match status" value="1"/>
</dbReference>
<dbReference type="InterPro" id="IPR016132">
    <property type="entry name" value="Phyto_chromo_attachment"/>
</dbReference>
<gene>
    <name evidence="14" type="ORF">G4177_02055</name>
</gene>
<evidence type="ECO:0000259" key="13">
    <source>
        <dbReference type="PROSITE" id="PS50112"/>
    </source>
</evidence>
<evidence type="ECO:0000256" key="8">
    <source>
        <dbReference type="ARBA" id="ARBA00022840"/>
    </source>
</evidence>
<keyword evidence="5" id="KW-0808">Transferase</keyword>
<evidence type="ECO:0000256" key="1">
    <source>
        <dbReference type="ARBA" id="ARBA00000085"/>
    </source>
</evidence>
<dbReference type="InterPro" id="IPR003594">
    <property type="entry name" value="HATPase_dom"/>
</dbReference>
<dbReference type="EMBL" id="JAAIYO010000001">
    <property type="protein sequence ID" value="MBE4746956.1"/>
    <property type="molecule type" value="Genomic_DNA"/>
</dbReference>
<dbReference type="SMART" id="SM00388">
    <property type="entry name" value="HisKA"/>
    <property type="match status" value="1"/>
</dbReference>
<dbReference type="InterPro" id="IPR005467">
    <property type="entry name" value="His_kinase_dom"/>
</dbReference>
<dbReference type="Gene3D" id="3.30.450.20">
    <property type="entry name" value="PAS domain"/>
    <property type="match status" value="2"/>
</dbReference>
<dbReference type="SUPFAM" id="SSF55785">
    <property type="entry name" value="PYP-like sensor domain (PAS domain)"/>
    <property type="match status" value="2"/>
</dbReference>
<dbReference type="SMART" id="SM00065">
    <property type="entry name" value="GAF"/>
    <property type="match status" value="1"/>
</dbReference>
<dbReference type="EC" id="2.7.13.3" evidence="3"/>
<dbReference type="PRINTS" id="PR00344">
    <property type="entry name" value="BCTRLSENSOR"/>
</dbReference>
<dbReference type="InterPro" id="IPR000014">
    <property type="entry name" value="PAS"/>
</dbReference>
<evidence type="ECO:0000313" key="14">
    <source>
        <dbReference type="EMBL" id="MBE4746956.1"/>
    </source>
</evidence>
<keyword evidence="7" id="KW-0418">Kinase</keyword>
<comment type="caution">
    <text evidence="14">The sequence shown here is derived from an EMBL/GenBank/DDBJ whole genome shotgun (WGS) entry which is preliminary data.</text>
</comment>
<dbReference type="Proteomes" id="UP001516472">
    <property type="component" value="Unassembled WGS sequence"/>
</dbReference>
<name>A0ABR9PGC0_9BACT</name>
<protein>
    <recommendedName>
        <fullName evidence="3">histidine kinase</fullName>
        <ecNumber evidence="3">2.7.13.3</ecNumber>
    </recommendedName>
</protein>
<evidence type="ECO:0000256" key="9">
    <source>
        <dbReference type="ARBA" id="ARBA00023012"/>
    </source>
</evidence>
<dbReference type="InterPro" id="IPR013767">
    <property type="entry name" value="PAS_fold"/>
</dbReference>
<dbReference type="Pfam" id="PF08448">
    <property type="entry name" value="PAS_4"/>
    <property type="match status" value="1"/>
</dbReference>
<feature type="domain" description="Phytochrome chromophore attachment site" evidence="11">
    <location>
        <begin position="177"/>
        <end position="313"/>
    </location>
</feature>
<dbReference type="CDD" id="cd00130">
    <property type="entry name" value="PAS"/>
    <property type="match status" value="2"/>
</dbReference>
<dbReference type="PROSITE" id="PS50112">
    <property type="entry name" value="PAS"/>
    <property type="match status" value="2"/>
</dbReference>
<dbReference type="Pfam" id="PF00512">
    <property type="entry name" value="HisKA"/>
    <property type="match status" value="1"/>
</dbReference>
<keyword evidence="8" id="KW-0067">ATP-binding</keyword>
<evidence type="ECO:0000259" key="12">
    <source>
        <dbReference type="PROSITE" id="PS50109"/>
    </source>
</evidence>
<feature type="domain" description="Histidine kinase" evidence="12">
    <location>
        <begin position="481"/>
        <end position="702"/>
    </location>
</feature>
<dbReference type="PROSITE" id="PS50109">
    <property type="entry name" value="HIS_KIN"/>
    <property type="match status" value="1"/>
</dbReference>
<dbReference type="CDD" id="cd00082">
    <property type="entry name" value="HisKA"/>
    <property type="match status" value="1"/>
</dbReference>
<evidence type="ECO:0000256" key="6">
    <source>
        <dbReference type="ARBA" id="ARBA00022741"/>
    </source>
</evidence>
<dbReference type="SMART" id="SM00091">
    <property type="entry name" value="PAS"/>
    <property type="match status" value="2"/>
</dbReference>
<dbReference type="Gene3D" id="3.30.565.10">
    <property type="entry name" value="Histidine kinase-like ATPase, C-terminal domain"/>
    <property type="match status" value="1"/>
</dbReference>
<dbReference type="Pfam" id="PF00989">
    <property type="entry name" value="PAS"/>
    <property type="match status" value="1"/>
</dbReference>
<comment type="catalytic activity">
    <reaction evidence="1">
        <text>ATP + protein L-histidine = ADP + protein N-phospho-L-histidine.</text>
        <dbReference type="EC" id="2.7.13.3"/>
    </reaction>
</comment>
<dbReference type="SMART" id="SM00387">
    <property type="entry name" value="HATPase_c"/>
    <property type="match status" value="1"/>
</dbReference>
<evidence type="ECO:0000256" key="3">
    <source>
        <dbReference type="ARBA" id="ARBA00012438"/>
    </source>
</evidence>
<dbReference type="Pfam" id="PF01590">
    <property type="entry name" value="GAF"/>
    <property type="match status" value="1"/>
</dbReference>
<evidence type="ECO:0000256" key="7">
    <source>
        <dbReference type="ARBA" id="ARBA00022777"/>
    </source>
</evidence>
<evidence type="ECO:0000256" key="2">
    <source>
        <dbReference type="ARBA" id="ARBA00006402"/>
    </source>
</evidence>
<evidence type="ECO:0000256" key="4">
    <source>
        <dbReference type="ARBA" id="ARBA00022553"/>
    </source>
</evidence>
<dbReference type="InterPro" id="IPR035965">
    <property type="entry name" value="PAS-like_dom_sf"/>
</dbReference>
<keyword evidence="9" id="KW-0902">Two-component regulatory system</keyword>
<keyword evidence="4" id="KW-0597">Phosphoprotein</keyword>
<feature type="domain" description="PAS" evidence="13">
    <location>
        <begin position="35"/>
        <end position="105"/>
    </location>
</feature>
<dbReference type="InterPro" id="IPR004358">
    <property type="entry name" value="Sig_transdc_His_kin-like_C"/>
</dbReference>
<dbReference type="InterPro" id="IPR036890">
    <property type="entry name" value="HATPase_C_sf"/>
</dbReference>
<organism evidence="14 15">
    <name type="scientific">Corallococcus soli</name>
    <dbReference type="NCBI Taxonomy" id="2710757"/>
    <lineage>
        <taxon>Bacteria</taxon>
        <taxon>Pseudomonadati</taxon>
        <taxon>Myxococcota</taxon>
        <taxon>Myxococcia</taxon>
        <taxon>Myxococcales</taxon>
        <taxon>Cystobacterineae</taxon>
        <taxon>Myxococcaceae</taxon>
        <taxon>Corallococcus</taxon>
    </lineage>
</organism>
<feature type="domain" description="PAS" evidence="13">
    <location>
        <begin position="343"/>
        <end position="414"/>
    </location>
</feature>
<keyword evidence="6" id="KW-0547">Nucleotide-binding</keyword>
<dbReference type="Gene3D" id="3.30.450.40">
    <property type="match status" value="1"/>
</dbReference>
<evidence type="ECO:0000256" key="10">
    <source>
        <dbReference type="SAM" id="MobiDB-lite"/>
    </source>
</evidence>
<dbReference type="SUPFAM" id="SSF55781">
    <property type="entry name" value="GAF domain-like"/>
    <property type="match status" value="1"/>
</dbReference>